<name>A0ABS9CQR3_9FIRM</name>
<feature type="domain" description="N-acetyltransferase" evidence="2">
    <location>
        <begin position="10"/>
        <end position="188"/>
    </location>
</feature>
<dbReference type="PROSITE" id="PS51186">
    <property type="entry name" value="GNAT"/>
    <property type="match status" value="1"/>
</dbReference>
<proteinExistence type="predicted"/>
<accession>A0ABS9CQR3</accession>
<reference evidence="3 4" key="1">
    <citation type="submission" date="2020-12" db="EMBL/GenBank/DDBJ databases">
        <title>Whole genome sequences of gut porcine anaerobes.</title>
        <authorList>
            <person name="Kubasova T."/>
            <person name="Jahodarova E."/>
            <person name="Rychlik I."/>
        </authorList>
    </citation>
    <scope>NUCLEOTIDE SEQUENCE [LARGE SCALE GENOMIC DNA]</scope>
    <source>
        <strain evidence="3 4">An867</strain>
    </source>
</reference>
<evidence type="ECO:0000313" key="3">
    <source>
        <dbReference type="EMBL" id="MCF2652309.1"/>
    </source>
</evidence>
<dbReference type="PANTHER" id="PTHR31438:SF1">
    <property type="entry name" value="LYSINE N-ACYLTRANSFERASE C17G9.06C-RELATED"/>
    <property type="match status" value="1"/>
</dbReference>
<dbReference type="Pfam" id="PF13523">
    <property type="entry name" value="Acetyltransf_8"/>
    <property type="match status" value="1"/>
</dbReference>
<organism evidence="3 4">
    <name type="scientific">Anaeromassilibacillus senegalensis</name>
    <dbReference type="NCBI Taxonomy" id="1673717"/>
    <lineage>
        <taxon>Bacteria</taxon>
        <taxon>Bacillati</taxon>
        <taxon>Bacillota</taxon>
        <taxon>Clostridia</taxon>
        <taxon>Eubacteriales</taxon>
        <taxon>Acutalibacteraceae</taxon>
        <taxon>Anaeromassilibacillus</taxon>
    </lineage>
</organism>
<evidence type="ECO:0000256" key="1">
    <source>
        <dbReference type="ARBA" id="ARBA00023251"/>
    </source>
</evidence>
<dbReference type="EMBL" id="JAFBIT010000002">
    <property type="protein sequence ID" value="MCF2652309.1"/>
    <property type="molecule type" value="Genomic_DNA"/>
</dbReference>
<dbReference type="InterPro" id="IPR000182">
    <property type="entry name" value="GNAT_dom"/>
</dbReference>
<evidence type="ECO:0000313" key="4">
    <source>
        <dbReference type="Proteomes" id="UP001299220"/>
    </source>
</evidence>
<dbReference type="SUPFAM" id="SSF55729">
    <property type="entry name" value="Acyl-CoA N-acyltransferases (Nat)"/>
    <property type="match status" value="1"/>
</dbReference>
<dbReference type="InterPro" id="IPR016181">
    <property type="entry name" value="Acyl_CoA_acyltransferase"/>
</dbReference>
<dbReference type="Proteomes" id="UP001299220">
    <property type="component" value="Unassembled WGS sequence"/>
</dbReference>
<sequence>MEIIAREDRLRIRKMEETETDLGQFLIWMTDPETMRFWEGMTVRFDYTMVEQCYRDHLEEGVMPCFVEWNEKPIGYAQFYLITDAESYEIPQEVWNRVVHAGETVYGIDMFIGDVSCRDRGIGTRILKLLCTALFETYRADILMIDPKVHNARAIACYRKCDFCDMCVVPQREAQDGILHDSLILYRRK</sequence>
<protein>
    <submittedName>
        <fullName evidence="3">GNAT family N-acetyltransferase</fullName>
    </submittedName>
</protein>
<gene>
    <name evidence="3" type="ORF">JQM67_06820</name>
</gene>
<dbReference type="PANTHER" id="PTHR31438">
    <property type="entry name" value="LYSINE N-ACYLTRANSFERASE C17G9.06C-RELATED"/>
    <property type="match status" value="1"/>
</dbReference>
<keyword evidence="1" id="KW-0046">Antibiotic resistance</keyword>
<evidence type="ECO:0000259" key="2">
    <source>
        <dbReference type="PROSITE" id="PS51186"/>
    </source>
</evidence>
<keyword evidence="4" id="KW-1185">Reference proteome</keyword>
<dbReference type="Gene3D" id="3.40.630.30">
    <property type="match status" value="1"/>
</dbReference>
<dbReference type="RefSeq" id="WP_235323369.1">
    <property type="nucleotide sequence ID" value="NZ_JAFBIT010000002.1"/>
</dbReference>
<comment type="caution">
    <text evidence="3">The sequence shown here is derived from an EMBL/GenBank/DDBJ whole genome shotgun (WGS) entry which is preliminary data.</text>
</comment>